<gene>
    <name evidence="7" type="ORF">SUNI508_00060</name>
</gene>
<evidence type="ECO:0000256" key="3">
    <source>
        <dbReference type="ARBA" id="ARBA00022989"/>
    </source>
</evidence>
<dbReference type="SUPFAM" id="SSF144083">
    <property type="entry name" value="Magnesium transport protein CorA, transmembrane region"/>
    <property type="match status" value="1"/>
</dbReference>
<dbReference type="Proteomes" id="UP001408356">
    <property type="component" value="Unassembled WGS sequence"/>
</dbReference>
<keyword evidence="3 6" id="KW-1133">Transmembrane helix</keyword>
<proteinExistence type="predicted"/>
<evidence type="ECO:0000256" key="6">
    <source>
        <dbReference type="SAM" id="Phobius"/>
    </source>
</evidence>
<feature type="region of interest" description="Disordered" evidence="5">
    <location>
        <begin position="667"/>
        <end position="701"/>
    </location>
</feature>
<comment type="subcellular location">
    <subcellularLocation>
        <location evidence="1">Membrane</location>
        <topology evidence="1">Multi-pass membrane protein</topology>
    </subcellularLocation>
</comment>
<dbReference type="InterPro" id="IPR045863">
    <property type="entry name" value="CorA_TM1_TM2"/>
</dbReference>
<comment type="caution">
    <text evidence="7">The sequence shown here is derived from an EMBL/GenBank/DDBJ whole genome shotgun (WGS) entry which is preliminary data.</text>
</comment>
<organism evidence="7 8">
    <name type="scientific">Seiridium unicorne</name>
    <dbReference type="NCBI Taxonomy" id="138068"/>
    <lineage>
        <taxon>Eukaryota</taxon>
        <taxon>Fungi</taxon>
        <taxon>Dikarya</taxon>
        <taxon>Ascomycota</taxon>
        <taxon>Pezizomycotina</taxon>
        <taxon>Sordariomycetes</taxon>
        <taxon>Xylariomycetidae</taxon>
        <taxon>Amphisphaeriales</taxon>
        <taxon>Sporocadaceae</taxon>
        <taxon>Seiridium</taxon>
    </lineage>
</organism>
<dbReference type="Pfam" id="PF01544">
    <property type="entry name" value="CorA"/>
    <property type="match status" value="1"/>
</dbReference>
<keyword evidence="4 6" id="KW-0472">Membrane</keyword>
<dbReference type="InterPro" id="IPR002523">
    <property type="entry name" value="MgTranspt_CorA/ZnTranspt_ZntB"/>
</dbReference>
<accession>A0ABR2VHW6</accession>
<keyword evidence="8" id="KW-1185">Reference proteome</keyword>
<evidence type="ECO:0000256" key="5">
    <source>
        <dbReference type="SAM" id="MobiDB-lite"/>
    </source>
</evidence>
<name>A0ABR2VHW6_9PEZI</name>
<evidence type="ECO:0000256" key="2">
    <source>
        <dbReference type="ARBA" id="ARBA00022692"/>
    </source>
</evidence>
<keyword evidence="2 6" id="KW-0812">Transmembrane</keyword>
<evidence type="ECO:0000313" key="7">
    <source>
        <dbReference type="EMBL" id="KAK9426533.1"/>
    </source>
</evidence>
<evidence type="ECO:0000313" key="8">
    <source>
        <dbReference type="Proteomes" id="UP001408356"/>
    </source>
</evidence>
<reference evidence="7 8" key="1">
    <citation type="journal article" date="2024" name="J. Plant Pathol.">
        <title>Sequence and assembly of the genome of Seiridium unicorne, isolate CBS 538.82, causal agent of cypress canker disease.</title>
        <authorList>
            <person name="Scali E."/>
            <person name="Rocca G.D."/>
            <person name="Danti R."/>
            <person name="Garbelotto M."/>
            <person name="Barberini S."/>
            <person name="Baroncelli R."/>
            <person name="Emiliani G."/>
        </authorList>
    </citation>
    <scope>NUCLEOTIDE SEQUENCE [LARGE SCALE GENOMIC DNA]</scope>
    <source>
        <strain evidence="7 8">BM-138-508</strain>
    </source>
</reference>
<dbReference type="EMBL" id="JARVKF010000001">
    <property type="protein sequence ID" value="KAK9426533.1"/>
    <property type="molecule type" value="Genomic_DNA"/>
</dbReference>
<sequence length="726" mass="83705">MSLPHHEELLRRVEEQHARYLRSLREFHDALADHSTDERSMSAHTPPMKPLSIASTFVSELSPFSADVGRRPRRLTNELGDRRFLVLKNTPASLLSVDIDSSDDEDLHHLPPPQMASEMPADISVQQSLPAYTFHDDDLYCYLKQSQFSEATQIALDDVYRRRDELESQSMFQFFNDQHDKLYDSAAYGVYDVGKNGSINPKHRAEDNDAELILDAKTVWDTVKSVSNDGFAAGRMTSLMDPSPLMLGAIHFSMSSHFDMDELFQHLAYMDRAFEPTELRQRSFFFVFKYYTVVGEKLTPAPWQYYDHRPADKRAADHIDICECSSILALSLTGDPVRTFGRKKKKSKAEQGKIYDPFAPWQLLNIQCYPDDVHVMRNEDSQNTFSNGPLAFLDTLAMEYRDAVKRNVALSDVITKLITPPVRVTRKAFLEMLTFADSHQVTFMFDYRLRDKLLFEDKHFTYSRRYFWAYNSLAVINDGIKSMINAYTETFTKEFWAGKHATLFPHPDATYNTPGFHAYVNKLRPLRHELEAAVSMLHHIYAKNEATRQEIKSLRDQLFSGSSVKESRRAIEQGDNIKILTSLSMIFLPLTFVTSVWSMTGFPLDVDDWQFPATMICACVPFLVFVLLVQTRTGMEFLTSRIERLDEWFKILITQWGMKREAAAASTTVKPEIKEQRPRRRRRFSKRETVTNSVEPVQPAESRPRKGLLWWKSPTNSQHDAVLGVV</sequence>
<feature type="transmembrane region" description="Helical" evidence="6">
    <location>
        <begin position="609"/>
        <end position="629"/>
    </location>
</feature>
<evidence type="ECO:0000256" key="4">
    <source>
        <dbReference type="ARBA" id="ARBA00023136"/>
    </source>
</evidence>
<dbReference type="Gene3D" id="1.20.58.340">
    <property type="entry name" value="Magnesium transport protein CorA, transmembrane region"/>
    <property type="match status" value="1"/>
</dbReference>
<protein>
    <submittedName>
        <fullName evidence="7">Uncharacterized protein</fullName>
    </submittedName>
</protein>
<evidence type="ECO:0000256" key="1">
    <source>
        <dbReference type="ARBA" id="ARBA00004141"/>
    </source>
</evidence>